<evidence type="ECO:0000259" key="7">
    <source>
        <dbReference type="PROSITE" id="PS51918"/>
    </source>
</evidence>
<dbReference type="GO" id="GO:0046872">
    <property type="term" value="F:metal ion binding"/>
    <property type="evidence" value="ECO:0007669"/>
    <property type="project" value="UniProtKB-KW"/>
</dbReference>
<dbReference type="InterPro" id="IPR023885">
    <property type="entry name" value="4Fe4S-binding_SPASM_dom"/>
</dbReference>
<dbReference type="CDD" id="cd01335">
    <property type="entry name" value="Radical_SAM"/>
    <property type="match status" value="1"/>
</dbReference>
<protein>
    <submittedName>
        <fullName evidence="8">Arylsulfatase regulator (Fe-S oxidoreductase)</fullName>
    </submittedName>
</protein>
<dbReference type="PROSITE" id="PS51918">
    <property type="entry name" value="RADICAL_SAM"/>
    <property type="match status" value="1"/>
</dbReference>
<dbReference type="AlphaFoldDB" id="A0A1W1CBA3"/>
<dbReference type="InterPro" id="IPR058240">
    <property type="entry name" value="rSAM_sf"/>
</dbReference>
<dbReference type="SFLD" id="SFLDG01067">
    <property type="entry name" value="SPASM/twitch_domain_containing"/>
    <property type="match status" value="1"/>
</dbReference>
<dbReference type="EMBL" id="FPHN01000150">
    <property type="protein sequence ID" value="SFV63150.1"/>
    <property type="molecule type" value="Genomic_DNA"/>
</dbReference>
<evidence type="ECO:0000256" key="4">
    <source>
        <dbReference type="ARBA" id="ARBA00023004"/>
    </source>
</evidence>
<evidence type="ECO:0000256" key="1">
    <source>
        <dbReference type="ARBA" id="ARBA00001966"/>
    </source>
</evidence>
<evidence type="ECO:0000256" key="5">
    <source>
        <dbReference type="ARBA" id="ARBA00023014"/>
    </source>
</evidence>
<dbReference type="GO" id="GO:0051536">
    <property type="term" value="F:iron-sulfur cluster binding"/>
    <property type="evidence" value="ECO:0007669"/>
    <property type="project" value="UniProtKB-KW"/>
</dbReference>
<keyword evidence="4" id="KW-0408">Iron</keyword>
<dbReference type="SFLD" id="SFLDG01386">
    <property type="entry name" value="main_SPASM_domain-containing"/>
    <property type="match status" value="1"/>
</dbReference>
<dbReference type="PANTHER" id="PTHR43273:SF3">
    <property type="entry name" value="ANAEROBIC SULFATASE-MATURATING ENZYME HOMOLOG ASLB-RELATED"/>
    <property type="match status" value="1"/>
</dbReference>
<dbReference type="InterPro" id="IPR023867">
    <property type="entry name" value="Sulphatase_maturase_rSAM"/>
</dbReference>
<dbReference type="InterPro" id="IPR007197">
    <property type="entry name" value="rSAM"/>
</dbReference>
<comment type="cofactor">
    <cofactor evidence="1">
        <name>[4Fe-4S] cluster</name>
        <dbReference type="ChEBI" id="CHEBI:49883"/>
    </cofactor>
</comment>
<reference evidence="8" key="1">
    <citation type="submission" date="2016-10" db="EMBL/GenBank/DDBJ databases">
        <authorList>
            <person name="de Groot N.N."/>
        </authorList>
    </citation>
    <scope>NUCLEOTIDE SEQUENCE</scope>
</reference>
<comment type="similarity">
    <text evidence="6">Belongs to the radical SAM superfamily. Anaerobic sulfatase-maturating enzyme family.</text>
</comment>
<evidence type="ECO:0000256" key="3">
    <source>
        <dbReference type="ARBA" id="ARBA00022723"/>
    </source>
</evidence>
<organism evidence="8">
    <name type="scientific">hydrothermal vent metagenome</name>
    <dbReference type="NCBI Taxonomy" id="652676"/>
    <lineage>
        <taxon>unclassified sequences</taxon>
        <taxon>metagenomes</taxon>
        <taxon>ecological metagenomes</taxon>
    </lineage>
</organism>
<dbReference type="Gene3D" id="3.20.20.70">
    <property type="entry name" value="Aldolase class I"/>
    <property type="match status" value="1"/>
</dbReference>
<dbReference type="InterPro" id="IPR013785">
    <property type="entry name" value="Aldolase_TIM"/>
</dbReference>
<sequence length="361" mass="41358">MTIFFSLTHNCQLRCNYCYAGEKISKSMSKETLLKAINFAFDRVIKKLEFGFFGGEPLLEWELLKFATLKIEDIATQKNIKLVKTITTNAILLNEEKSKWLREHAFYVVVSIDGNKLMHNTHRVYADGSGSFENIKKSILILQKYYSTGEYCTNSVITPQNIKYLNDSVAYLFENLNVNNIHLAVNYFAKWEENTNSYIEIFNKLGDYIIKQYQDNREITIDILENKIKSAIENSCSVCGFAEQKIGVASSGTLYPCERLIGDDTKELSIGDVFNGFDFSKRAKLIAQRGNTNPECQTCPVKNRCTNNCGCTNYTLTKSINRTDGVVCFFQKLFIEVADRVASTLYQEKNRVFIDKFYDIP</sequence>
<evidence type="ECO:0000313" key="8">
    <source>
        <dbReference type="EMBL" id="SFV63150.1"/>
    </source>
</evidence>
<dbReference type="GO" id="GO:0016491">
    <property type="term" value="F:oxidoreductase activity"/>
    <property type="evidence" value="ECO:0007669"/>
    <property type="project" value="InterPro"/>
</dbReference>
<accession>A0A1W1CBA3</accession>
<dbReference type="Pfam" id="PF04055">
    <property type="entry name" value="Radical_SAM"/>
    <property type="match status" value="1"/>
</dbReference>
<evidence type="ECO:0000256" key="6">
    <source>
        <dbReference type="ARBA" id="ARBA00023601"/>
    </source>
</evidence>
<dbReference type="PANTHER" id="PTHR43273">
    <property type="entry name" value="ANAEROBIC SULFATASE-MATURATING ENZYME HOMOLOG ASLB-RELATED"/>
    <property type="match status" value="1"/>
</dbReference>
<dbReference type="SFLD" id="SFLDG01384">
    <property type="entry name" value="thioether_bond_formation_requi"/>
    <property type="match status" value="1"/>
</dbReference>
<keyword evidence="5" id="KW-0411">Iron-sulfur</keyword>
<dbReference type="SFLD" id="SFLDS00029">
    <property type="entry name" value="Radical_SAM"/>
    <property type="match status" value="1"/>
</dbReference>
<proteinExistence type="inferred from homology"/>
<gene>
    <name evidence="8" type="ORF">MNB_SV-14-677</name>
</gene>
<feature type="domain" description="Radical SAM core" evidence="7">
    <location>
        <begin position="1"/>
        <end position="222"/>
    </location>
</feature>
<dbReference type="NCBIfam" id="TIGR04085">
    <property type="entry name" value="rSAM_more_4Fe4S"/>
    <property type="match status" value="1"/>
</dbReference>
<dbReference type="SUPFAM" id="SSF102114">
    <property type="entry name" value="Radical SAM enzymes"/>
    <property type="match status" value="1"/>
</dbReference>
<evidence type="ECO:0000256" key="2">
    <source>
        <dbReference type="ARBA" id="ARBA00022691"/>
    </source>
</evidence>
<keyword evidence="3" id="KW-0479">Metal-binding</keyword>
<name>A0A1W1CBA3_9ZZZZ</name>
<keyword evidence="2" id="KW-0949">S-adenosyl-L-methionine</keyword>